<comment type="caution">
    <text evidence="2">The sequence shown here is derived from an EMBL/GenBank/DDBJ whole genome shotgun (WGS) entry which is preliminary data.</text>
</comment>
<dbReference type="PANTHER" id="PTHR20935:SF0">
    <property type="entry name" value="SERINE_THREONINE-PROTEIN PHOSPHATASE PGAM5, MITOCHONDRIAL"/>
    <property type="match status" value="1"/>
</dbReference>
<dbReference type="Proteomes" id="UP000316092">
    <property type="component" value="Unassembled WGS sequence"/>
</dbReference>
<dbReference type="Gene3D" id="3.40.50.1240">
    <property type="entry name" value="Phosphoglycerate mutase-like"/>
    <property type="match status" value="1"/>
</dbReference>
<dbReference type="GO" id="GO:0016787">
    <property type="term" value="F:hydrolase activity"/>
    <property type="evidence" value="ECO:0007669"/>
    <property type="project" value="UniProtKB-KW"/>
</dbReference>
<keyword evidence="3" id="KW-1185">Reference proteome</keyword>
<sequence length="230" mass="25472">MSQLLLIRHGQATPFEADTDRLSELGERQARQIGKALHAEHLGVTHLIHGPLVRQRRTALLAAEGINWPTPQEDARLAEYDGDGLLRWLAPLLAERDAEFAERVQKFDREKTGPQRNKYLQAVFEPLTGAYLRGELLHEEVETWADFGARVQSAMHDVLRLPGATVLVFTSGGVIGSVVAGVLKAPPETALALNWRIKNGSITRLTYGGGRVSLDSFNETAHLGELQSWR</sequence>
<dbReference type="InterPro" id="IPR029033">
    <property type="entry name" value="His_PPase_superfam"/>
</dbReference>
<accession>A0A553URX4</accession>
<proteinExistence type="predicted"/>
<evidence type="ECO:0000313" key="2">
    <source>
        <dbReference type="EMBL" id="TSA82983.1"/>
    </source>
</evidence>
<keyword evidence="1" id="KW-0378">Hydrolase</keyword>
<dbReference type="SMART" id="SM00855">
    <property type="entry name" value="PGAM"/>
    <property type="match status" value="1"/>
</dbReference>
<dbReference type="SUPFAM" id="SSF53254">
    <property type="entry name" value="Phosphoglycerate mutase-like"/>
    <property type="match status" value="1"/>
</dbReference>
<reference evidence="2 3" key="1">
    <citation type="submission" date="2019-07" db="EMBL/GenBank/DDBJ databases">
        <title>Deinococcus detaillus sp. nov., isolated from humus soil in Antarctica.</title>
        <authorList>
            <person name="Zhang K."/>
        </authorList>
    </citation>
    <scope>NUCLEOTIDE SEQUENCE [LARGE SCALE GENOMIC DNA]</scope>
    <source>
        <strain evidence="2 3">H1</strain>
    </source>
</reference>
<evidence type="ECO:0000256" key="1">
    <source>
        <dbReference type="ARBA" id="ARBA00022801"/>
    </source>
</evidence>
<dbReference type="RefSeq" id="WP_143721204.1">
    <property type="nucleotide sequence ID" value="NZ_VKDB01000015.1"/>
</dbReference>
<protein>
    <submittedName>
        <fullName evidence="2">Histidine phosphatase family protein</fullName>
    </submittedName>
</protein>
<organism evidence="2 3">
    <name type="scientific">Deinococcus detaillensis</name>
    <dbReference type="NCBI Taxonomy" id="2592048"/>
    <lineage>
        <taxon>Bacteria</taxon>
        <taxon>Thermotogati</taxon>
        <taxon>Deinococcota</taxon>
        <taxon>Deinococci</taxon>
        <taxon>Deinococcales</taxon>
        <taxon>Deinococcaceae</taxon>
        <taxon>Deinococcus</taxon>
    </lineage>
</organism>
<dbReference type="PANTHER" id="PTHR20935">
    <property type="entry name" value="PHOSPHOGLYCERATE MUTASE-RELATED"/>
    <property type="match status" value="1"/>
</dbReference>
<dbReference type="EMBL" id="VKDB01000015">
    <property type="protein sequence ID" value="TSA82983.1"/>
    <property type="molecule type" value="Genomic_DNA"/>
</dbReference>
<dbReference type="Pfam" id="PF00300">
    <property type="entry name" value="His_Phos_1"/>
    <property type="match status" value="1"/>
</dbReference>
<dbReference type="InterPro" id="IPR051021">
    <property type="entry name" value="Mito_Ser/Thr_phosphatase"/>
</dbReference>
<dbReference type="OrthoDB" id="9782128at2"/>
<name>A0A553URX4_9DEIO</name>
<dbReference type="CDD" id="cd07067">
    <property type="entry name" value="HP_PGM_like"/>
    <property type="match status" value="1"/>
</dbReference>
<evidence type="ECO:0000313" key="3">
    <source>
        <dbReference type="Proteomes" id="UP000316092"/>
    </source>
</evidence>
<dbReference type="AlphaFoldDB" id="A0A553URX4"/>
<dbReference type="InterPro" id="IPR013078">
    <property type="entry name" value="His_Pase_superF_clade-1"/>
</dbReference>
<gene>
    <name evidence="2" type="ORF">FNU79_12740</name>
</gene>